<feature type="domain" description="Reverse transcriptase zinc-binding" evidence="3">
    <location>
        <begin position="364"/>
        <end position="428"/>
    </location>
</feature>
<dbReference type="InterPro" id="IPR036691">
    <property type="entry name" value="Endo/exonu/phosph_ase_sf"/>
</dbReference>
<organism evidence="4 5">
    <name type="scientific">Gossypium gossypioides</name>
    <name type="common">Mexican cotton</name>
    <name type="synonym">Selera gossypioides</name>
    <dbReference type="NCBI Taxonomy" id="34282"/>
    <lineage>
        <taxon>Eukaryota</taxon>
        <taxon>Viridiplantae</taxon>
        <taxon>Streptophyta</taxon>
        <taxon>Embryophyta</taxon>
        <taxon>Tracheophyta</taxon>
        <taxon>Spermatophyta</taxon>
        <taxon>Magnoliopsida</taxon>
        <taxon>eudicotyledons</taxon>
        <taxon>Gunneridae</taxon>
        <taxon>Pentapetalae</taxon>
        <taxon>rosids</taxon>
        <taxon>malvids</taxon>
        <taxon>Malvales</taxon>
        <taxon>Malvaceae</taxon>
        <taxon>Malvoideae</taxon>
        <taxon>Gossypium</taxon>
    </lineage>
</organism>
<evidence type="ECO:0000259" key="1">
    <source>
        <dbReference type="Pfam" id="PF03372"/>
    </source>
</evidence>
<evidence type="ECO:0008006" key="6">
    <source>
        <dbReference type="Google" id="ProtNLM"/>
    </source>
</evidence>
<evidence type="ECO:0000313" key="5">
    <source>
        <dbReference type="Proteomes" id="UP000593579"/>
    </source>
</evidence>
<reference evidence="4 5" key="1">
    <citation type="journal article" date="2019" name="Genome Biol. Evol.">
        <title>Insights into the evolution of the New World diploid cottons (Gossypium, subgenus Houzingenia) based on genome sequencing.</title>
        <authorList>
            <person name="Grover C.E."/>
            <person name="Arick M.A. 2nd"/>
            <person name="Thrash A."/>
            <person name="Conover J.L."/>
            <person name="Sanders W.S."/>
            <person name="Peterson D.G."/>
            <person name="Frelichowski J.E."/>
            <person name="Scheffler J.A."/>
            <person name="Scheffler B.E."/>
            <person name="Wendel J.F."/>
        </authorList>
    </citation>
    <scope>NUCLEOTIDE SEQUENCE [LARGE SCALE GENOMIC DNA]</scope>
    <source>
        <strain evidence="4">5</strain>
        <tissue evidence="4">Leaf</tissue>
    </source>
</reference>
<dbReference type="OrthoDB" id="1751786at2759"/>
<keyword evidence="5" id="KW-1185">Reference proteome</keyword>
<dbReference type="InterPro" id="IPR012337">
    <property type="entry name" value="RNaseH-like_sf"/>
</dbReference>
<dbReference type="InterPro" id="IPR005135">
    <property type="entry name" value="Endo/exonuclease/phosphatase"/>
</dbReference>
<dbReference type="EMBL" id="JABEZY010251484">
    <property type="protein sequence ID" value="MBA0753339.1"/>
    <property type="molecule type" value="Genomic_DNA"/>
</dbReference>
<evidence type="ECO:0000259" key="2">
    <source>
        <dbReference type="Pfam" id="PF13456"/>
    </source>
</evidence>
<dbReference type="PANTHER" id="PTHR33710">
    <property type="entry name" value="BNAC02G09200D PROTEIN"/>
    <property type="match status" value="1"/>
</dbReference>
<name>A0A7J9CXV6_GOSGO</name>
<dbReference type="Gene3D" id="3.30.420.10">
    <property type="entry name" value="Ribonuclease H-like superfamily/Ribonuclease H"/>
    <property type="match status" value="1"/>
</dbReference>
<proteinExistence type="predicted"/>
<dbReference type="Proteomes" id="UP000593579">
    <property type="component" value="Unassembled WGS sequence"/>
</dbReference>
<gene>
    <name evidence="4" type="ORF">Gogos_021872</name>
</gene>
<evidence type="ECO:0000259" key="3">
    <source>
        <dbReference type="Pfam" id="PF13966"/>
    </source>
</evidence>
<dbReference type="Pfam" id="PF03372">
    <property type="entry name" value="Exo_endo_phos"/>
    <property type="match status" value="1"/>
</dbReference>
<feature type="non-terminal residue" evidence="4">
    <location>
        <position position="1"/>
    </location>
</feature>
<dbReference type="CDD" id="cd06222">
    <property type="entry name" value="RNase_H_like"/>
    <property type="match status" value="1"/>
</dbReference>
<dbReference type="InterPro" id="IPR036397">
    <property type="entry name" value="RNaseH_sf"/>
</dbReference>
<dbReference type="SUPFAM" id="SSF56219">
    <property type="entry name" value="DNase I-like"/>
    <property type="match status" value="1"/>
</dbReference>
<dbReference type="GO" id="GO:0003676">
    <property type="term" value="F:nucleic acid binding"/>
    <property type="evidence" value="ECO:0007669"/>
    <property type="project" value="InterPro"/>
</dbReference>
<dbReference type="InterPro" id="IPR002156">
    <property type="entry name" value="RNaseH_domain"/>
</dbReference>
<feature type="domain" description="RNase H type-1" evidence="2">
    <location>
        <begin position="484"/>
        <end position="604"/>
    </location>
</feature>
<accession>A0A7J9CXV6</accession>
<evidence type="ECO:0000313" key="4">
    <source>
        <dbReference type="EMBL" id="MBA0753339.1"/>
    </source>
</evidence>
<dbReference type="Pfam" id="PF13966">
    <property type="entry name" value="zf-RVT"/>
    <property type="match status" value="1"/>
</dbReference>
<dbReference type="SUPFAM" id="SSF53098">
    <property type="entry name" value="Ribonuclease H-like"/>
    <property type="match status" value="1"/>
</dbReference>
<sequence>MESVRLKCGFENGIDVGAIGTKWGLSLGWKGNTLVKLKSFSSFHIDVEVQDNECGNVWRFIGFYGNLEEKCRRASWELLRRLNQDQNMPWVVMGDFNEITDSFEKKGGRLRSNGQMREFRRVFKDCCLKDLGFIGRWFTWEQGRFASTNIKERLDRGVASLNWLNLFPGYHLEHLSHSFSDHCPLLLDTLSAVGNCQSSYGKIFRFEAKWCLDSSFEGMVKRWWEEESGGILNKFEKMGQYMMKWSTVNRTKEKRNRLNLEDRLMDLYNQDPENNIILVQVIKPTWSTVNQLINSDDSTWNRELIHNLVDDDIAKRIFSIPISKSRPEDMLVWKHEGSGEHTVRSGYRVLITEYLQSNLHTSTRDEEYKEFYMDLWASKIPVKIKIHVWRLFNNLVPHYGNLARRTLCKEIVCPLCKEELENTEHLLWNKLVHEGVKCYMPTLLGFIRGYEQDLWFVQENLCLSSALLGNELWRPPDYDIIKVNFDASYLHVKKLTITAALARDYRGEVVEADTYLMEDVDDAFVAEARACERALRLASMKGFRRLIVEGDSLSVIKKLNTQEEDRLVIKSIIHNIHRLQMGFDKVTYIFVPRSVNSAAHALAMEGRRRRVSGT</sequence>
<feature type="domain" description="Endonuclease/exonuclease/phosphatase" evidence="1">
    <location>
        <begin position="58"/>
        <end position="182"/>
    </location>
</feature>
<dbReference type="AlphaFoldDB" id="A0A7J9CXV6"/>
<dbReference type="InterPro" id="IPR044730">
    <property type="entry name" value="RNase_H-like_dom_plant"/>
</dbReference>
<protein>
    <recommendedName>
        <fullName evidence="6">Reverse transcriptase</fullName>
    </recommendedName>
</protein>
<dbReference type="PANTHER" id="PTHR33710:SF71">
    <property type="entry name" value="ENDONUCLEASE_EXONUCLEASE_PHOSPHATASE DOMAIN-CONTAINING PROTEIN"/>
    <property type="match status" value="1"/>
</dbReference>
<comment type="caution">
    <text evidence="4">The sequence shown here is derived from an EMBL/GenBank/DDBJ whole genome shotgun (WGS) entry which is preliminary data.</text>
</comment>
<dbReference type="Pfam" id="PF13456">
    <property type="entry name" value="RVT_3"/>
    <property type="match status" value="1"/>
</dbReference>
<dbReference type="GO" id="GO:0004523">
    <property type="term" value="F:RNA-DNA hybrid ribonuclease activity"/>
    <property type="evidence" value="ECO:0007669"/>
    <property type="project" value="InterPro"/>
</dbReference>
<dbReference type="InterPro" id="IPR026960">
    <property type="entry name" value="RVT-Znf"/>
</dbReference>
<dbReference type="Gene3D" id="3.60.10.10">
    <property type="entry name" value="Endonuclease/exonuclease/phosphatase"/>
    <property type="match status" value="1"/>
</dbReference>